<sequence length="172" mass="19076">MSTSETDTWRTSQLVELSLTVRALEPEDLTDLGWSGGPEHLTAIAEVLQGCWSGDTESVVIALPNGRLVAFGAVNFRRSPDYGELWMLSVHETLQSLGLGTVLIRALEARVRDRGLHRAQLGVEHDNPRAYRLYRALGYRDCGSRVEHWPAAGGNTYVTVCTVMEHRLTDTV</sequence>
<name>A0A6J4P0I3_9ACTN</name>
<dbReference type="PROSITE" id="PS51186">
    <property type="entry name" value="GNAT"/>
    <property type="match status" value="1"/>
</dbReference>
<dbReference type="PANTHER" id="PTHR43877">
    <property type="entry name" value="AMINOALKYLPHOSPHONATE N-ACETYLTRANSFERASE-RELATED-RELATED"/>
    <property type="match status" value="1"/>
</dbReference>
<organism evidence="4">
    <name type="scientific">uncultured Propionibacteriaceae bacterium</name>
    <dbReference type="NCBI Taxonomy" id="257457"/>
    <lineage>
        <taxon>Bacteria</taxon>
        <taxon>Bacillati</taxon>
        <taxon>Actinomycetota</taxon>
        <taxon>Actinomycetes</taxon>
        <taxon>Propionibacteriales</taxon>
        <taxon>Propionibacteriaceae</taxon>
        <taxon>environmental samples</taxon>
    </lineage>
</organism>
<evidence type="ECO:0000256" key="2">
    <source>
        <dbReference type="ARBA" id="ARBA00023315"/>
    </source>
</evidence>
<keyword evidence="2" id="KW-0012">Acyltransferase</keyword>
<evidence type="ECO:0000313" key="4">
    <source>
        <dbReference type="EMBL" id="CAA9400426.1"/>
    </source>
</evidence>
<dbReference type="InterPro" id="IPR016181">
    <property type="entry name" value="Acyl_CoA_acyltransferase"/>
</dbReference>
<dbReference type="InterPro" id="IPR050832">
    <property type="entry name" value="Bact_Acetyltransf"/>
</dbReference>
<proteinExistence type="predicted"/>
<evidence type="ECO:0000259" key="3">
    <source>
        <dbReference type="PROSITE" id="PS51186"/>
    </source>
</evidence>
<dbReference type="GO" id="GO:0016747">
    <property type="term" value="F:acyltransferase activity, transferring groups other than amino-acyl groups"/>
    <property type="evidence" value="ECO:0007669"/>
    <property type="project" value="InterPro"/>
</dbReference>
<accession>A0A6J4P0I3</accession>
<dbReference type="InterPro" id="IPR000182">
    <property type="entry name" value="GNAT_dom"/>
</dbReference>
<keyword evidence="1" id="KW-0808">Transferase</keyword>
<dbReference type="EMBL" id="CADCUO010000135">
    <property type="protein sequence ID" value="CAA9400426.1"/>
    <property type="molecule type" value="Genomic_DNA"/>
</dbReference>
<dbReference type="Gene3D" id="3.40.630.30">
    <property type="match status" value="1"/>
</dbReference>
<gene>
    <name evidence="4" type="ORF">AVDCRST_MAG75-2109</name>
</gene>
<evidence type="ECO:0000256" key="1">
    <source>
        <dbReference type="ARBA" id="ARBA00022679"/>
    </source>
</evidence>
<dbReference type="Pfam" id="PF00583">
    <property type="entry name" value="Acetyltransf_1"/>
    <property type="match status" value="1"/>
</dbReference>
<dbReference type="AlphaFoldDB" id="A0A6J4P0I3"/>
<protein>
    <recommendedName>
        <fullName evidence="3">N-acetyltransferase domain-containing protein</fullName>
    </recommendedName>
</protein>
<dbReference type="SUPFAM" id="SSF55729">
    <property type="entry name" value="Acyl-CoA N-acyltransferases (Nat)"/>
    <property type="match status" value="1"/>
</dbReference>
<reference evidence="4" key="1">
    <citation type="submission" date="2020-02" db="EMBL/GenBank/DDBJ databases">
        <authorList>
            <person name="Meier V. D."/>
        </authorList>
    </citation>
    <scope>NUCLEOTIDE SEQUENCE</scope>
    <source>
        <strain evidence="4">AVDCRST_MAG75</strain>
    </source>
</reference>
<dbReference type="CDD" id="cd04301">
    <property type="entry name" value="NAT_SF"/>
    <property type="match status" value="1"/>
</dbReference>
<feature type="domain" description="N-acetyltransferase" evidence="3">
    <location>
        <begin position="19"/>
        <end position="169"/>
    </location>
</feature>